<protein>
    <submittedName>
        <fullName evidence="1">Uncharacterized protein</fullName>
    </submittedName>
</protein>
<evidence type="ECO:0000313" key="1">
    <source>
        <dbReference type="EMBL" id="TRD21933.1"/>
    </source>
</evidence>
<dbReference type="Proteomes" id="UP000318590">
    <property type="component" value="Unassembled WGS sequence"/>
</dbReference>
<comment type="caution">
    <text evidence="1">The sequence shown here is derived from an EMBL/GenBank/DDBJ whole genome shotgun (WGS) entry which is preliminary data.</text>
</comment>
<accession>A0A547Q6C5</accession>
<dbReference type="OrthoDB" id="5936191at2"/>
<name>A0A547Q6C5_9RHOB</name>
<evidence type="ECO:0000313" key="2">
    <source>
        <dbReference type="Proteomes" id="UP000318590"/>
    </source>
</evidence>
<dbReference type="SUPFAM" id="SSF52096">
    <property type="entry name" value="ClpP/crotonase"/>
    <property type="match status" value="1"/>
</dbReference>
<keyword evidence="2" id="KW-1185">Reference proteome</keyword>
<sequence length="332" mass="36970">MEPQTDVEQLFGGFCCINAIGRIEAGDDARFREFLIRTMPPPRLTVYIDSAGGDVEAAIGIGRLIRDHWFSTSVGSYVLDHDQGDSHIIPRKHINGICASAATLVYLGGRLRYRPNGSTFGVHRFSFRNPSPDDVARSQVLSARIASYVHDMGVSTGFLELSSSTSSTEIDTVDEEKLRALKVITDGVTEAEWTVHARNNIMYVRGERDSLYGHHKVMLCYAKGAGFMFWAFIESQGREHELTNLGLVEIVVNEEDIRIDISERCERQVNGNYTNVLARLTEDEARTIAFSESFGVQIRFCDESPTFLGISAVSTDGGKEKLQTFFNVFCST</sequence>
<dbReference type="EMBL" id="VFSV01000009">
    <property type="protein sequence ID" value="TRD21933.1"/>
    <property type="molecule type" value="Genomic_DNA"/>
</dbReference>
<gene>
    <name evidence="1" type="ORF">FEV53_07710</name>
</gene>
<dbReference type="InterPro" id="IPR029045">
    <property type="entry name" value="ClpP/crotonase-like_dom_sf"/>
</dbReference>
<proteinExistence type="predicted"/>
<dbReference type="Gene3D" id="3.90.226.10">
    <property type="entry name" value="2-enoyl-CoA Hydratase, Chain A, domain 1"/>
    <property type="match status" value="1"/>
</dbReference>
<reference evidence="1 2" key="1">
    <citation type="submission" date="2019-06" db="EMBL/GenBank/DDBJ databases">
        <title>Paenimaribius caenipelagi gen. nov., sp. nov., isolated from a tidal flat.</title>
        <authorList>
            <person name="Yoon J.-H."/>
        </authorList>
    </citation>
    <scope>NUCLEOTIDE SEQUENCE [LARGE SCALE GENOMIC DNA]</scope>
    <source>
        <strain evidence="1 2">JBTF-M29</strain>
    </source>
</reference>
<dbReference type="AlphaFoldDB" id="A0A547Q6C5"/>
<organism evidence="1 2">
    <name type="scientific">Palleronia caenipelagi</name>
    <dbReference type="NCBI Taxonomy" id="2489174"/>
    <lineage>
        <taxon>Bacteria</taxon>
        <taxon>Pseudomonadati</taxon>
        <taxon>Pseudomonadota</taxon>
        <taxon>Alphaproteobacteria</taxon>
        <taxon>Rhodobacterales</taxon>
        <taxon>Roseobacteraceae</taxon>
        <taxon>Palleronia</taxon>
    </lineage>
</organism>